<sequence>MPEPSPHAATLHARDVVYDLIPKLKTTERLVDSTLQGRITRCADADEKARLQELKVEFELEISMIRMNLEHLMRRYSRQLEEAVQDGASRQGAKLTLDAHEAVAIESARTLYRRAQTLALAT</sequence>
<organism evidence="1 2">
    <name type="scientific">Halomonas pelophila</name>
    <dbReference type="NCBI Taxonomy" id="3151122"/>
    <lineage>
        <taxon>Bacteria</taxon>
        <taxon>Pseudomonadati</taxon>
        <taxon>Pseudomonadota</taxon>
        <taxon>Gammaproteobacteria</taxon>
        <taxon>Oceanospirillales</taxon>
        <taxon>Halomonadaceae</taxon>
        <taxon>Halomonas</taxon>
    </lineage>
</organism>
<accession>A0ABV1N0H9</accession>
<dbReference type="EMBL" id="JBEGCI010000001">
    <property type="protein sequence ID" value="MEQ6887232.1"/>
    <property type="molecule type" value="Genomic_DNA"/>
</dbReference>
<evidence type="ECO:0008006" key="3">
    <source>
        <dbReference type="Google" id="ProtNLM"/>
    </source>
</evidence>
<comment type="caution">
    <text evidence="1">The sequence shown here is derived from an EMBL/GenBank/DDBJ whole genome shotgun (WGS) entry which is preliminary data.</text>
</comment>
<name>A0ABV1N0H9_9GAMM</name>
<dbReference type="RefSeq" id="WP_349756754.1">
    <property type="nucleotide sequence ID" value="NZ_JBEGCI010000001.1"/>
</dbReference>
<reference evidence="1 2" key="1">
    <citation type="submission" date="2024-05" db="EMBL/GenBank/DDBJ databases">
        <title>Halomonas sp. CS7 16S ribosomal RNA gene Genome sequencing and assembly.</title>
        <authorList>
            <person name="Yook S."/>
        </authorList>
    </citation>
    <scope>NUCLEOTIDE SEQUENCE [LARGE SCALE GENOMIC DNA]</scope>
    <source>
        <strain evidence="1 2">CS7</strain>
    </source>
</reference>
<proteinExistence type="predicted"/>
<evidence type="ECO:0000313" key="2">
    <source>
        <dbReference type="Proteomes" id="UP001472978"/>
    </source>
</evidence>
<keyword evidence="2" id="KW-1185">Reference proteome</keyword>
<dbReference type="Proteomes" id="UP001472978">
    <property type="component" value="Unassembled WGS sequence"/>
</dbReference>
<protein>
    <recommendedName>
        <fullName evidence="3">Flagellar protein FliT</fullName>
    </recommendedName>
</protein>
<evidence type="ECO:0000313" key="1">
    <source>
        <dbReference type="EMBL" id="MEQ6887232.1"/>
    </source>
</evidence>
<gene>
    <name evidence="1" type="ORF">ABE957_00890</name>
</gene>